<organism evidence="1 2">
    <name type="scientific">Durusdinium trenchii</name>
    <dbReference type="NCBI Taxonomy" id="1381693"/>
    <lineage>
        <taxon>Eukaryota</taxon>
        <taxon>Sar</taxon>
        <taxon>Alveolata</taxon>
        <taxon>Dinophyceae</taxon>
        <taxon>Suessiales</taxon>
        <taxon>Symbiodiniaceae</taxon>
        <taxon>Durusdinium</taxon>
    </lineage>
</organism>
<dbReference type="InterPro" id="IPR011333">
    <property type="entry name" value="SKP1/BTB/POZ_sf"/>
</dbReference>
<evidence type="ECO:0000313" key="1">
    <source>
        <dbReference type="EMBL" id="CAK9030553.1"/>
    </source>
</evidence>
<dbReference type="Pfam" id="PF07707">
    <property type="entry name" value="BACK"/>
    <property type="match status" value="1"/>
</dbReference>
<dbReference type="Proteomes" id="UP001642464">
    <property type="component" value="Unassembled WGS sequence"/>
</dbReference>
<dbReference type="Pfam" id="PF00651">
    <property type="entry name" value="BTB"/>
    <property type="match status" value="1"/>
</dbReference>
<dbReference type="SMART" id="SM00875">
    <property type="entry name" value="BACK"/>
    <property type="match status" value="1"/>
</dbReference>
<dbReference type="InterPro" id="IPR011705">
    <property type="entry name" value="BACK"/>
</dbReference>
<dbReference type="EMBL" id="CAXAMM010013125">
    <property type="protein sequence ID" value="CAK9030553.1"/>
    <property type="molecule type" value="Genomic_DNA"/>
</dbReference>
<comment type="caution">
    <text evidence="1">The sequence shown here is derived from an EMBL/GenBank/DDBJ whole genome shotgun (WGS) entry which is preliminary data.</text>
</comment>
<keyword evidence="2" id="KW-1185">Reference proteome</keyword>
<protein>
    <submittedName>
        <fullName evidence="1">Uncharacterized protein</fullName>
    </submittedName>
</protein>
<dbReference type="Gene3D" id="3.30.710.10">
    <property type="entry name" value="Potassium Channel Kv1.1, Chain A"/>
    <property type="match status" value="1"/>
</dbReference>
<reference evidence="1 2" key="1">
    <citation type="submission" date="2024-02" db="EMBL/GenBank/DDBJ databases">
        <authorList>
            <person name="Chen Y."/>
            <person name="Shah S."/>
            <person name="Dougan E. K."/>
            <person name="Thang M."/>
            <person name="Chan C."/>
        </authorList>
    </citation>
    <scope>NUCLEOTIDE SEQUENCE [LARGE SCALE GENOMIC DNA]</scope>
</reference>
<proteinExistence type="predicted"/>
<accession>A0ABP0KUI4</accession>
<dbReference type="SUPFAM" id="SSF63829">
    <property type="entry name" value="Calcium-dependent phosphotriesterase"/>
    <property type="match status" value="1"/>
</dbReference>
<dbReference type="PROSITE" id="PS50097">
    <property type="entry name" value="BTB"/>
    <property type="match status" value="1"/>
</dbReference>
<sequence>MKLRQREPSGHQTTLLKQLREFWTTGYLCDVVLQSCDGKEHRCHRNILSATSSALKGLLSESFSEGQQIQLGQPVEIAASDVVVDALLDHIYGGEPDISAPNAIELLRLATAYELPKLVTEIESELRASLDSTKALQLLQEIHTLGLPDLRLACEEEIARDFESCVQQATFKSLSAAQLARLLAREDLWVTREEVVLQGLFNWLKASSERSSSLGILLPLIDFRALSAANLERFRLLAQSMGQNGFDLQLAVDEARQPLWQERPAKRRCLQCWSPELGAFPRCFEYGQWVAGDWEDEFNGHGLLSVCCSPNGKIYVLNKCFDDHGWFESWTVQRLEGSTLVPILVNSERPQQFQPRRIFVSQDETLYMVGTQCVRSSSLFDSDDSSSSDPTHWVFGRITGDAKTVILGRLFGDYFSTVLFATESGKLYIAAFDDEEERTIIWTVNPGDETPMLVLRAGDYVPEDILLMDGYLYLLTSTRQVYRYALPLAPELE</sequence>
<dbReference type="SUPFAM" id="SSF54695">
    <property type="entry name" value="POZ domain"/>
    <property type="match status" value="1"/>
</dbReference>
<name>A0ABP0KUI4_9DINO</name>
<evidence type="ECO:0000313" key="2">
    <source>
        <dbReference type="Proteomes" id="UP001642464"/>
    </source>
</evidence>
<dbReference type="InterPro" id="IPR000210">
    <property type="entry name" value="BTB/POZ_dom"/>
</dbReference>
<gene>
    <name evidence="1" type="ORF">SCF082_LOCUS19250</name>
</gene>
<dbReference type="SMART" id="SM00225">
    <property type="entry name" value="BTB"/>
    <property type="match status" value="1"/>
</dbReference>
<dbReference type="PANTHER" id="PTHR45632">
    <property type="entry name" value="LD33804P"/>
    <property type="match status" value="1"/>
</dbReference>
<dbReference type="Gene3D" id="1.25.40.420">
    <property type="match status" value="1"/>
</dbReference>
<dbReference type="CDD" id="cd18186">
    <property type="entry name" value="BTB_POZ_ZBTB_KLHL-like"/>
    <property type="match status" value="1"/>
</dbReference>